<evidence type="ECO:0000313" key="3">
    <source>
        <dbReference type="Proteomes" id="UP001518925"/>
    </source>
</evidence>
<dbReference type="RefSeq" id="WP_204203051.1">
    <property type="nucleotide sequence ID" value="NZ_JAFELM010000025.1"/>
</dbReference>
<sequence>MKSYTKAVLVIGIGFITIIIGIAFFIFFQQAFYGDRGKISTITAELTEEMQNKYGVVVTDSIGFYTMDVGYGATLTTEGGIEFEAWSSAYGSKDTYMEEVWRTKALARWGYAQDYIQHVKNVDVNVGYRTEEMKDIQKLAYPIEEVSGSLWMCIYIDLTNSFKEKDSSEIEEQILQYYKQLQKDHARQVELIVRHANDSGAYMIVKGEDGNIPTLHTARDVSKTLFK</sequence>
<accession>A0ABS2DGR7</accession>
<dbReference type="Proteomes" id="UP001518925">
    <property type="component" value="Unassembled WGS sequence"/>
</dbReference>
<comment type="caution">
    <text evidence="2">The sequence shown here is derived from an EMBL/GenBank/DDBJ whole genome shotgun (WGS) entry which is preliminary data.</text>
</comment>
<feature type="transmembrane region" description="Helical" evidence="1">
    <location>
        <begin position="7"/>
        <end position="28"/>
    </location>
</feature>
<keyword evidence="3" id="KW-1185">Reference proteome</keyword>
<reference evidence="2 3" key="1">
    <citation type="submission" date="2021-02" db="EMBL/GenBank/DDBJ databases">
        <title>Bacillus sp. RD4P76, an endophyte from a halophyte.</title>
        <authorList>
            <person name="Sun J.-Q."/>
        </authorList>
    </citation>
    <scope>NUCLEOTIDE SEQUENCE [LARGE SCALE GENOMIC DNA]</scope>
    <source>
        <strain evidence="2 3">RD4P76</strain>
    </source>
</reference>
<keyword evidence="1" id="KW-0472">Membrane</keyword>
<dbReference type="EMBL" id="JAFELM010000025">
    <property type="protein sequence ID" value="MBM6617676.1"/>
    <property type="molecule type" value="Genomic_DNA"/>
</dbReference>
<evidence type="ECO:0008006" key="4">
    <source>
        <dbReference type="Google" id="ProtNLM"/>
    </source>
</evidence>
<evidence type="ECO:0000313" key="2">
    <source>
        <dbReference type="EMBL" id="MBM6617676.1"/>
    </source>
</evidence>
<name>A0ABS2DGR7_9BACI</name>
<protein>
    <recommendedName>
        <fullName evidence="4">DUF3139 domain-containing protein</fullName>
    </recommendedName>
</protein>
<keyword evidence="1" id="KW-0812">Transmembrane</keyword>
<proteinExistence type="predicted"/>
<gene>
    <name evidence="2" type="ORF">JR050_08275</name>
</gene>
<evidence type="ECO:0000256" key="1">
    <source>
        <dbReference type="SAM" id="Phobius"/>
    </source>
</evidence>
<organism evidence="2 3">
    <name type="scientific">Bacillus suaedaesalsae</name>
    <dbReference type="NCBI Taxonomy" id="2810349"/>
    <lineage>
        <taxon>Bacteria</taxon>
        <taxon>Bacillati</taxon>
        <taxon>Bacillota</taxon>
        <taxon>Bacilli</taxon>
        <taxon>Bacillales</taxon>
        <taxon>Bacillaceae</taxon>
        <taxon>Bacillus</taxon>
    </lineage>
</organism>
<keyword evidence="1" id="KW-1133">Transmembrane helix</keyword>